<keyword evidence="3" id="KW-0677">Repeat</keyword>
<keyword evidence="2" id="KW-0678">Repressor</keyword>
<reference evidence="8" key="1">
    <citation type="journal article" date="2016" name="G3 (Bethesda)">
        <title>First Draft Assembly and Annotation of the Genome of a California Endemic Oak Quercus lobata Nee (Fagaceae).</title>
        <authorList>
            <person name="Sork V.L."/>
            <person name="Fitz-Gibbon S.T."/>
            <person name="Puiu D."/>
            <person name="Crepeau M."/>
            <person name="Gugger P.F."/>
            <person name="Sherman R."/>
            <person name="Stevens K."/>
            <person name="Langley C.H."/>
            <person name="Pellegrini M."/>
            <person name="Salzberg S.L."/>
        </authorList>
    </citation>
    <scope>NUCLEOTIDE SEQUENCE [LARGE SCALE GENOMIC DNA]</scope>
    <source>
        <strain evidence="8">cv. SW786</strain>
    </source>
</reference>
<evidence type="ECO:0000256" key="5">
    <source>
        <dbReference type="PROSITE-ProRule" id="PRU00810"/>
    </source>
</evidence>
<dbReference type="Proteomes" id="UP000594261">
    <property type="component" value="Chromosome 2"/>
</dbReference>
<dbReference type="PANTHER" id="PTHR12346">
    <property type="entry name" value="SIN3B-RELATED"/>
    <property type="match status" value="1"/>
</dbReference>
<accession>A0A7N2KZ66</accession>
<organism evidence="7 8">
    <name type="scientific">Quercus lobata</name>
    <name type="common">Valley oak</name>
    <dbReference type="NCBI Taxonomy" id="97700"/>
    <lineage>
        <taxon>Eukaryota</taxon>
        <taxon>Viridiplantae</taxon>
        <taxon>Streptophyta</taxon>
        <taxon>Embryophyta</taxon>
        <taxon>Tracheophyta</taxon>
        <taxon>Spermatophyta</taxon>
        <taxon>Magnoliopsida</taxon>
        <taxon>eudicotyledons</taxon>
        <taxon>Gunneridae</taxon>
        <taxon>Pentapetalae</taxon>
        <taxon>rosids</taxon>
        <taxon>fabids</taxon>
        <taxon>Fagales</taxon>
        <taxon>Fagaceae</taxon>
        <taxon>Quercus</taxon>
    </lineage>
</organism>
<evidence type="ECO:0000256" key="6">
    <source>
        <dbReference type="SAM" id="MobiDB-lite"/>
    </source>
</evidence>
<dbReference type="GO" id="GO:0000785">
    <property type="term" value="C:chromatin"/>
    <property type="evidence" value="ECO:0007669"/>
    <property type="project" value="TreeGrafter"/>
</dbReference>
<sequence>MRRNKTELCGEHRANYSFAFYKREETEDGWVCNWLLGFVKGGFGSEMKRLGDNVYDSSSQFKRRFGSSPEDSYGQSQVPDGGEGGSVTWRKPKMTDAITYVKAVKDTFQDQKEKYEMFLEVLKDFKAQRTDNVGVIDRVKELFKGHNYLIFGFNAFLPKGYEITLDDDKAAPQKKATEYLEAISFVNKIKKRFQNDEHVYKSFLDILKMYRKEHKNINEVYSEVSTLFDGHLDLLDEFTKFVPGAESVLAQNSFQSATPALRKRHVEKNPIRRDRSITNADRDLSVEHLELNEGKRKSARKVEGFGVNANLASYDDKDTLKSQSTVEFLGPPQNKVEFQEAISFVNKIKKRFQNDEHVYKAFQHIMNVYQKEHKGITTKAYNEVATLFDDHPDLLDDFSRFVPDAVFKSNADCDLSLDQLRLDKDKAMQNSLQSNFDIIVFCLNFGNSLSINPFTS</sequence>
<dbReference type="InterPro" id="IPR003822">
    <property type="entry name" value="PAH"/>
</dbReference>
<dbReference type="AlphaFoldDB" id="A0A7N2KZ66"/>
<reference evidence="7" key="2">
    <citation type="submission" date="2021-01" db="UniProtKB">
        <authorList>
            <consortium name="EnsemblPlants"/>
        </authorList>
    </citation>
    <scope>IDENTIFICATION</scope>
</reference>
<dbReference type="GO" id="GO:0000118">
    <property type="term" value="C:histone deacetylase complex"/>
    <property type="evidence" value="ECO:0007669"/>
    <property type="project" value="TreeGrafter"/>
</dbReference>
<dbReference type="InParanoid" id="A0A7N2KZ66"/>
<protein>
    <recommendedName>
        <fullName evidence="9">Paired amphipathic helix protein Sin3-like 2</fullName>
    </recommendedName>
</protein>
<evidence type="ECO:0000313" key="7">
    <source>
        <dbReference type="EnsemblPlants" id="QL02p079019:mrna"/>
    </source>
</evidence>
<dbReference type="GO" id="GO:0000122">
    <property type="term" value="P:negative regulation of transcription by RNA polymerase II"/>
    <property type="evidence" value="ECO:0007669"/>
    <property type="project" value="TreeGrafter"/>
</dbReference>
<dbReference type="Gene3D" id="1.20.1160.11">
    <property type="entry name" value="Paired amphipathic helix"/>
    <property type="match status" value="3"/>
</dbReference>
<evidence type="ECO:0000256" key="3">
    <source>
        <dbReference type="ARBA" id="ARBA00022737"/>
    </source>
</evidence>
<dbReference type="Pfam" id="PF02671">
    <property type="entry name" value="PAH"/>
    <property type="match status" value="3"/>
</dbReference>
<dbReference type="GO" id="GO:0003714">
    <property type="term" value="F:transcription corepressor activity"/>
    <property type="evidence" value="ECO:0007669"/>
    <property type="project" value="InterPro"/>
</dbReference>
<dbReference type="FunFam" id="1.20.1160.11:FF:000003">
    <property type="entry name" value="Paired amphipathic helix SIN3-like protein"/>
    <property type="match status" value="2"/>
</dbReference>
<dbReference type="InterPro" id="IPR039774">
    <property type="entry name" value="Sin3-like"/>
</dbReference>
<comment type="subcellular location">
    <subcellularLocation>
        <location evidence="1 5">Nucleus</location>
    </subcellularLocation>
</comment>
<proteinExistence type="predicted"/>
<dbReference type="Gramene" id="QL02p079019:mrna">
    <property type="protein sequence ID" value="QL02p079019:mrna"/>
    <property type="gene ID" value="QL02p079019"/>
</dbReference>
<dbReference type="SUPFAM" id="SSF47762">
    <property type="entry name" value="PAH2 domain"/>
    <property type="match status" value="3"/>
</dbReference>
<feature type="compositionally biased region" description="Polar residues" evidence="6">
    <location>
        <begin position="69"/>
        <end position="78"/>
    </location>
</feature>
<evidence type="ECO:0008006" key="9">
    <source>
        <dbReference type="Google" id="ProtNLM"/>
    </source>
</evidence>
<evidence type="ECO:0000256" key="2">
    <source>
        <dbReference type="ARBA" id="ARBA00022491"/>
    </source>
</evidence>
<evidence type="ECO:0000313" key="8">
    <source>
        <dbReference type="Proteomes" id="UP000594261"/>
    </source>
</evidence>
<evidence type="ECO:0000256" key="1">
    <source>
        <dbReference type="ARBA" id="ARBA00004123"/>
    </source>
</evidence>
<name>A0A7N2KZ66_QUELO</name>
<keyword evidence="8" id="KW-1185">Reference proteome</keyword>
<feature type="region of interest" description="Disordered" evidence="6">
    <location>
        <begin position="62"/>
        <end position="87"/>
    </location>
</feature>
<dbReference type="InterPro" id="IPR036600">
    <property type="entry name" value="PAH_sf"/>
</dbReference>
<dbReference type="PROSITE" id="PS51477">
    <property type="entry name" value="PAH"/>
    <property type="match status" value="3"/>
</dbReference>
<evidence type="ECO:0000256" key="4">
    <source>
        <dbReference type="ARBA" id="ARBA00023242"/>
    </source>
</evidence>
<dbReference type="FunFam" id="1.20.1160.11:FF:000001">
    <property type="entry name" value="Paired amphipathic helix protein Sin3"/>
    <property type="match status" value="1"/>
</dbReference>
<dbReference type="EnsemblPlants" id="QL02p079019:mrna">
    <property type="protein sequence ID" value="QL02p079019:mrna"/>
    <property type="gene ID" value="QL02p079019"/>
</dbReference>
<keyword evidence="4 5" id="KW-0539">Nucleus</keyword>
<dbReference type="PANTHER" id="PTHR12346:SF8">
    <property type="entry name" value="PAIRED AMPHIPATHIC HELIX PROTEIN SIN3-LIKE 2"/>
    <property type="match status" value="1"/>
</dbReference>